<reference evidence="1 2" key="1">
    <citation type="submission" date="2018-06" db="EMBL/GenBank/DDBJ databases">
        <authorList>
            <consortium name="Pathogen Informatics"/>
            <person name="Doyle S."/>
        </authorList>
    </citation>
    <scope>NUCLEOTIDE SEQUENCE [LARGE SCALE GENOMIC DNA]</scope>
    <source>
        <strain evidence="1 2">NCTC8603</strain>
    </source>
</reference>
<proteinExistence type="predicted"/>
<evidence type="ECO:0000313" key="2">
    <source>
        <dbReference type="Proteomes" id="UP000255153"/>
    </source>
</evidence>
<dbReference type="EMBL" id="UGEE01000003">
    <property type="protein sequence ID" value="STK91127.1"/>
    <property type="molecule type" value="Genomic_DNA"/>
</dbReference>
<gene>
    <name evidence="1" type="primary">yieE_2</name>
    <name evidence="1" type="ORF">NCTC8603_03767</name>
</gene>
<protein>
    <submittedName>
        <fullName evidence="1">Phosphopantetheinyl transferase</fullName>
    </submittedName>
</protein>
<keyword evidence="1" id="KW-0808">Transferase</keyword>
<dbReference type="AlphaFoldDB" id="A0AB38H176"/>
<dbReference type="GO" id="GO:0016740">
    <property type="term" value="F:transferase activity"/>
    <property type="evidence" value="ECO:0007669"/>
    <property type="project" value="UniProtKB-KW"/>
</dbReference>
<organism evidence="1 2">
    <name type="scientific">Escherichia coli</name>
    <dbReference type="NCBI Taxonomy" id="562"/>
    <lineage>
        <taxon>Bacteria</taxon>
        <taxon>Pseudomonadati</taxon>
        <taxon>Pseudomonadota</taxon>
        <taxon>Gammaproteobacteria</taxon>
        <taxon>Enterobacterales</taxon>
        <taxon>Enterobacteriaceae</taxon>
        <taxon>Escherichia</taxon>
    </lineage>
</organism>
<comment type="caution">
    <text evidence="1">The sequence shown here is derived from an EMBL/GenBank/DDBJ whole genome shotgun (WGS) entry which is preliminary data.</text>
</comment>
<name>A0AB38H176_ECOLX</name>
<evidence type="ECO:0000313" key="1">
    <source>
        <dbReference type="EMBL" id="STK91127.1"/>
    </source>
</evidence>
<accession>A0AB38H176</accession>
<sequence length="107" mass="11952">MASIWNYSVLKLTGDVLNDDPRDLQLLPIAGRLKCAHVNHVEALCDAEDVLVWSVAVTPTIEKLSVWELDGKHGWKSLPDIHSRANNPTSRMMRFAQLSTVKAFSPN</sequence>
<dbReference type="Proteomes" id="UP000255153">
    <property type="component" value="Unassembled WGS sequence"/>
</dbReference>